<keyword evidence="2" id="KW-0812">Transmembrane</keyword>
<keyword evidence="2" id="KW-0472">Membrane</keyword>
<proteinExistence type="predicted"/>
<feature type="region of interest" description="Disordered" evidence="1">
    <location>
        <begin position="1"/>
        <end position="22"/>
    </location>
</feature>
<keyword evidence="4" id="KW-1185">Reference proteome</keyword>
<gene>
    <name evidence="3" type="ORF">BS50DRAFT_633540</name>
</gene>
<feature type="compositionally biased region" description="Polar residues" evidence="1">
    <location>
        <begin position="1"/>
        <end position="13"/>
    </location>
</feature>
<organism evidence="3 4">
    <name type="scientific">Corynespora cassiicola Philippines</name>
    <dbReference type="NCBI Taxonomy" id="1448308"/>
    <lineage>
        <taxon>Eukaryota</taxon>
        <taxon>Fungi</taxon>
        <taxon>Dikarya</taxon>
        <taxon>Ascomycota</taxon>
        <taxon>Pezizomycotina</taxon>
        <taxon>Dothideomycetes</taxon>
        <taxon>Pleosporomycetidae</taxon>
        <taxon>Pleosporales</taxon>
        <taxon>Corynesporascaceae</taxon>
        <taxon>Corynespora</taxon>
    </lineage>
</organism>
<evidence type="ECO:0000313" key="4">
    <source>
        <dbReference type="Proteomes" id="UP000240883"/>
    </source>
</evidence>
<dbReference type="EMBL" id="KZ678134">
    <property type="protein sequence ID" value="PSN67872.1"/>
    <property type="molecule type" value="Genomic_DNA"/>
</dbReference>
<protein>
    <submittedName>
        <fullName evidence="3">Uncharacterized protein</fullName>
    </submittedName>
</protein>
<accession>A0A2T2NR19</accession>
<feature type="transmembrane region" description="Helical" evidence="2">
    <location>
        <begin position="99"/>
        <end position="118"/>
    </location>
</feature>
<sequence>MDTPISDSRQGQDTSTSSKAPKSTSQKVRDLLAEILGNLAGFIVVVTLLIFIFVSIVKAIQFAQFLAVILQNNCFFIGLLLFRFIIFFTRLFIEFMKLLPYAALQMLWFNASYLLAILRELYMIYKEDHADEENDELSERQWDASEFLEEYWTNHMGLHLD</sequence>
<name>A0A2T2NR19_CORCC</name>
<feature type="transmembrane region" description="Helical" evidence="2">
    <location>
        <begin position="69"/>
        <end position="93"/>
    </location>
</feature>
<dbReference type="AlphaFoldDB" id="A0A2T2NR19"/>
<keyword evidence="2" id="KW-1133">Transmembrane helix</keyword>
<evidence type="ECO:0000256" key="2">
    <source>
        <dbReference type="SAM" id="Phobius"/>
    </source>
</evidence>
<feature type="transmembrane region" description="Helical" evidence="2">
    <location>
        <begin position="35"/>
        <end position="57"/>
    </location>
</feature>
<evidence type="ECO:0000313" key="3">
    <source>
        <dbReference type="EMBL" id="PSN67872.1"/>
    </source>
</evidence>
<reference evidence="3 4" key="1">
    <citation type="journal article" date="2018" name="Front. Microbiol.">
        <title>Genome-Wide Analysis of Corynespora cassiicola Leaf Fall Disease Putative Effectors.</title>
        <authorList>
            <person name="Lopez D."/>
            <person name="Ribeiro S."/>
            <person name="Label P."/>
            <person name="Fumanal B."/>
            <person name="Venisse J.S."/>
            <person name="Kohler A."/>
            <person name="de Oliveira R.R."/>
            <person name="Labutti K."/>
            <person name="Lipzen A."/>
            <person name="Lail K."/>
            <person name="Bauer D."/>
            <person name="Ohm R.A."/>
            <person name="Barry K.W."/>
            <person name="Spatafora J."/>
            <person name="Grigoriev I.V."/>
            <person name="Martin F.M."/>
            <person name="Pujade-Renaud V."/>
        </authorList>
    </citation>
    <scope>NUCLEOTIDE SEQUENCE [LARGE SCALE GENOMIC DNA]</scope>
    <source>
        <strain evidence="3 4">Philippines</strain>
    </source>
</reference>
<dbReference type="Proteomes" id="UP000240883">
    <property type="component" value="Unassembled WGS sequence"/>
</dbReference>
<evidence type="ECO:0000256" key="1">
    <source>
        <dbReference type="SAM" id="MobiDB-lite"/>
    </source>
</evidence>